<dbReference type="Gene3D" id="1.25.40.510">
    <property type="entry name" value="GLE1-like"/>
    <property type="match status" value="1"/>
</dbReference>
<dbReference type="EMBL" id="CMVM020000346">
    <property type="status" value="NOT_ANNOTATED_CDS"/>
    <property type="molecule type" value="Genomic_DNA"/>
</dbReference>
<dbReference type="OMA" id="HMAKFQP"/>
<evidence type="ECO:0000256" key="1">
    <source>
        <dbReference type="ARBA" id="ARBA00024680"/>
    </source>
</evidence>
<reference evidence="6" key="1">
    <citation type="submission" date="2013-10" db="EMBL/GenBank/DDBJ databases">
        <title>Genome sequencing of Onchocerca volvulus.</title>
        <authorList>
            <person name="Cotton J."/>
            <person name="Tsai J."/>
            <person name="Stanley E."/>
            <person name="Tracey A."/>
            <person name="Holroyd N."/>
            <person name="Lustigman S."/>
            <person name="Berriman M."/>
        </authorList>
    </citation>
    <scope>NUCLEOTIDE SEQUENCE</scope>
</reference>
<keyword evidence="6" id="KW-1185">Reference proteome</keyword>
<evidence type="ECO:0000313" key="5">
    <source>
        <dbReference type="EnsemblMetazoa" id="OVOC11112.1"/>
    </source>
</evidence>
<proteinExistence type="predicted"/>
<feature type="coiled-coil region" evidence="3">
    <location>
        <begin position="57"/>
        <end position="88"/>
    </location>
</feature>
<protein>
    <recommendedName>
        <fullName evidence="2">GLE1 RNA export mediator</fullName>
    </recommendedName>
</protein>
<evidence type="ECO:0000256" key="3">
    <source>
        <dbReference type="SAM" id="Coils"/>
    </source>
</evidence>
<accession>A0A8R1TK05</accession>
<name>A0A8R1TK05_ONCVO</name>
<dbReference type="AlphaFoldDB" id="A0A8R1TK05"/>
<dbReference type="GO" id="GO:0016973">
    <property type="term" value="P:poly(A)+ mRNA export from nucleus"/>
    <property type="evidence" value="ECO:0007669"/>
    <property type="project" value="InterPro"/>
</dbReference>
<feature type="region of interest" description="Disordered" evidence="4">
    <location>
        <begin position="323"/>
        <end position="352"/>
    </location>
</feature>
<evidence type="ECO:0000256" key="4">
    <source>
        <dbReference type="SAM" id="MobiDB-lite"/>
    </source>
</evidence>
<dbReference type="GO" id="GO:0005643">
    <property type="term" value="C:nuclear pore"/>
    <property type="evidence" value="ECO:0007669"/>
    <property type="project" value="InterPro"/>
</dbReference>
<dbReference type="EnsemblMetazoa" id="OVOC11112.1">
    <property type="protein sequence ID" value="OVOC11112.1"/>
    <property type="gene ID" value="WBGene00247921"/>
</dbReference>
<organism evidence="5 6">
    <name type="scientific">Onchocerca volvulus</name>
    <dbReference type="NCBI Taxonomy" id="6282"/>
    <lineage>
        <taxon>Eukaryota</taxon>
        <taxon>Metazoa</taxon>
        <taxon>Ecdysozoa</taxon>
        <taxon>Nematoda</taxon>
        <taxon>Chromadorea</taxon>
        <taxon>Rhabditida</taxon>
        <taxon>Spirurina</taxon>
        <taxon>Spiruromorpha</taxon>
        <taxon>Filarioidea</taxon>
        <taxon>Onchocercidae</taxon>
        <taxon>Onchocerca</taxon>
    </lineage>
</organism>
<sequence>MKTKYRTIMSSRFGFHTNHFGISEEELDYDENDPSWLITSPGANVLHGKYESAKPFIEKIQQQQREFLEKKLEERRELRQKIRERVSRDFDEKLKQHMAKFQPKPQEPLILELFLTQQKKELGESFRKKLGKSYVSESESVLDPLANISNSIPGDSIFKPAVLIESTSKSHLPTEAATSVCFTKSTIIDTSTSNMFSASSSVTVANLTSTVPSLCDRMTPKIITSFPAHVTSTSPSPSYATSKIQQQSDILSTSAFCPQKSSTLAFLSSLETLKGGHAVLTRTDSISSCRSSGSRSTSWSLQQIVEEEQSKLHDSSIVAATKRNESMTQSVSKVESNNSPAVRSGTSDDANINSANHRHQIYEHEINFARTFMANIVNISDSVKNELKRTIKEKISVSTKKFADKNDIARIVCFFNNLINGLTVYGFNDKMVNLKSDKLARDWAMVHIIDTYLDLIPQDISLLKVVTAVLSSLTLSSITFSKLLFGKLFITSPLLAVNHNECLQCILNLKKRSERFAETIVAWRSREIAIISLFIALKMSNINIDLQTTPENSGLGSMWEMIALTASKNSPFGATLITEILKQHWNILHAFYGRQMEKLVTQIDKSVLPFWRASLRNITPDDSEMSETVQSVAENCLTALKFTIDDCLSSFRT</sequence>
<comment type="function">
    <text evidence="1">Required for the export of mRNAs containing poly(A) tails from the nucleus into the cytoplasm. May be involved in the terminal step of the mRNA transport through the nuclear pore complex (NPC).</text>
</comment>
<dbReference type="Proteomes" id="UP000024404">
    <property type="component" value="Unassembled WGS sequence"/>
</dbReference>
<evidence type="ECO:0000313" key="6">
    <source>
        <dbReference type="Proteomes" id="UP000024404"/>
    </source>
</evidence>
<reference evidence="5" key="2">
    <citation type="submission" date="2022-06" db="UniProtKB">
        <authorList>
            <consortium name="EnsemblMetazoa"/>
        </authorList>
    </citation>
    <scope>IDENTIFICATION</scope>
</reference>
<dbReference type="InterPro" id="IPR012476">
    <property type="entry name" value="GLE1"/>
</dbReference>
<keyword evidence="3" id="KW-0175">Coiled coil</keyword>
<dbReference type="InterPro" id="IPR038506">
    <property type="entry name" value="GLE1-like_sf"/>
</dbReference>
<evidence type="ECO:0000256" key="2">
    <source>
        <dbReference type="ARBA" id="ARBA00030897"/>
    </source>
</evidence>
<feature type="compositionally biased region" description="Polar residues" evidence="4">
    <location>
        <begin position="326"/>
        <end position="352"/>
    </location>
</feature>
<dbReference type="Pfam" id="PF07817">
    <property type="entry name" value="GLE1"/>
    <property type="match status" value="1"/>
</dbReference>